<keyword evidence="4" id="KW-1185">Reference proteome</keyword>
<name>A0A1M5TY86_9FLAO</name>
<reference evidence="4" key="1">
    <citation type="submission" date="2016-11" db="EMBL/GenBank/DDBJ databases">
        <authorList>
            <person name="Varghese N."/>
            <person name="Submissions S."/>
        </authorList>
    </citation>
    <scope>NUCLEOTIDE SEQUENCE [LARGE SCALE GENOMIC DNA]</scope>
    <source>
        <strain evidence="4">DSM 100572</strain>
    </source>
</reference>
<dbReference type="PANTHER" id="PTHR14097">
    <property type="entry name" value="OXIDOREDUCTASE HTATIP2"/>
    <property type="match status" value="1"/>
</dbReference>
<dbReference type="PANTHER" id="PTHR14097:SF8">
    <property type="entry name" value="NAD(P)-BINDING DOMAIN-CONTAINING PROTEIN"/>
    <property type="match status" value="1"/>
</dbReference>
<dbReference type="InterPro" id="IPR001509">
    <property type="entry name" value="Epimerase_deHydtase"/>
</dbReference>
<feature type="domain" description="NAD-dependent epimerase/dehydratase" evidence="2">
    <location>
        <begin position="4"/>
        <end position="114"/>
    </location>
</feature>
<evidence type="ECO:0000313" key="4">
    <source>
        <dbReference type="Proteomes" id="UP000184109"/>
    </source>
</evidence>
<evidence type="ECO:0000259" key="2">
    <source>
        <dbReference type="Pfam" id="PF01370"/>
    </source>
</evidence>
<accession>A0A1M5TY86</accession>
<dbReference type="STRING" id="1195760.SAMN05444281_0918"/>
<proteinExistence type="predicted"/>
<evidence type="ECO:0000256" key="1">
    <source>
        <dbReference type="ARBA" id="ARBA00004370"/>
    </source>
</evidence>
<sequence>MKKVIITGSTGMVGKAVLYECLESVDIEKILLINRRSLELKDDKIHEVILKDFSEVESIKNEMNGYDACFHCMGISSIGLNEEEFSKVTFEYTKKLTDVLYQTNPNMVVNYVSGKGTDSTEKGNVMWARVKGKTENYILNKGFKDAYMIRLGAILPEKGISSKTFWYNIIYVLLRPFFPLLKKSKNILTTTSFGKAMINTLFFPQENKHLENKDMNSLALKHHRN</sequence>
<dbReference type="Proteomes" id="UP000184109">
    <property type="component" value="Unassembled WGS sequence"/>
</dbReference>
<dbReference type="SUPFAM" id="SSF51735">
    <property type="entry name" value="NAD(P)-binding Rossmann-fold domains"/>
    <property type="match status" value="1"/>
</dbReference>
<comment type="subcellular location">
    <subcellularLocation>
        <location evidence="1">Membrane</location>
    </subcellularLocation>
</comment>
<evidence type="ECO:0000313" key="3">
    <source>
        <dbReference type="EMBL" id="SHH55638.1"/>
    </source>
</evidence>
<organism evidence="3 4">
    <name type="scientific">Wenyingzhuangia marina</name>
    <dbReference type="NCBI Taxonomy" id="1195760"/>
    <lineage>
        <taxon>Bacteria</taxon>
        <taxon>Pseudomonadati</taxon>
        <taxon>Bacteroidota</taxon>
        <taxon>Flavobacteriia</taxon>
        <taxon>Flavobacteriales</taxon>
        <taxon>Flavobacteriaceae</taxon>
        <taxon>Wenyingzhuangia</taxon>
    </lineage>
</organism>
<dbReference type="InterPro" id="IPR036291">
    <property type="entry name" value="NAD(P)-bd_dom_sf"/>
</dbReference>
<dbReference type="OrthoDB" id="9798632at2"/>
<dbReference type="Pfam" id="PF01370">
    <property type="entry name" value="Epimerase"/>
    <property type="match status" value="1"/>
</dbReference>
<gene>
    <name evidence="3" type="ORF">SAMN05444281_0918</name>
</gene>
<dbReference type="GO" id="GO:0016020">
    <property type="term" value="C:membrane"/>
    <property type="evidence" value="ECO:0007669"/>
    <property type="project" value="UniProtKB-SubCell"/>
</dbReference>
<dbReference type="RefSeq" id="WP_073118787.1">
    <property type="nucleotide sequence ID" value="NZ_BMEN01000002.1"/>
</dbReference>
<protein>
    <submittedName>
        <fullName evidence="3">NAD dependent epimerase/dehydratase family protein</fullName>
    </submittedName>
</protein>
<dbReference type="AlphaFoldDB" id="A0A1M5TY86"/>
<dbReference type="EMBL" id="FQXQ01000002">
    <property type="protein sequence ID" value="SHH55638.1"/>
    <property type="molecule type" value="Genomic_DNA"/>
</dbReference>
<dbReference type="Gene3D" id="3.40.50.720">
    <property type="entry name" value="NAD(P)-binding Rossmann-like Domain"/>
    <property type="match status" value="1"/>
</dbReference>